<dbReference type="GO" id="GO:0005886">
    <property type="term" value="C:plasma membrane"/>
    <property type="evidence" value="ECO:0007669"/>
    <property type="project" value="UniProtKB-SubCell"/>
</dbReference>
<keyword evidence="6" id="KW-0472">Membrane</keyword>
<keyword evidence="5" id="KW-1133">Transmembrane helix</keyword>
<dbReference type="Gene3D" id="1.20.1250.20">
    <property type="entry name" value="MFS general substrate transporter like domains"/>
    <property type="match status" value="1"/>
</dbReference>
<organism evidence="8 9">
    <name type="scientific">Viridibacillus arvi</name>
    <dbReference type="NCBI Taxonomy" id="263475"/>
    <lineage>
        <taxon>Bacteria</taxon>
        <taxon>Bacillati</taxon>
        <taxon>Bacillota</taxon>
        <taxon>Bacilli</taxon>
        <taxon>Bacillales</taxon>
        <taxon>Caryophanaceae</taxon>
        <taxon>Viridibacillus</taxon>
    </lineage>
</organism>
<dbReference type="AlphaFoldDB" id="A0A0M0LJ52"/>
<keyword evidence="9" id="KW-1185">Reference proteome</keyword>
<accession>A0A0M0LJ52</accession>
<gene>
    <name evidence="8" type="ORF">AMD00_00750</name>
</gene>
<keyword evidence="2" id="KW-0813">Transport</keyword>
<dbReference type="RefSeq" id="WP_053415193.1">
    <property type="nucleotide sequence ID" value="NZ_LILB01000001.1"/>
</dbReference>
<evidence type="ECO:0000259" key="7">
    <source>
        <dbReference type="PROSITE" id="PS50850"/>
    </source>
</evidence>
<dbReference type="Gene3D" id="1.20.1720.10">
    <property type="entry name" value="Multidrug resistance protein D"/>
    <property type="match status" value="1"/>
</dbReference>
<evidence type="ECO:0000313" key="8">
    <source>
        <dbReference type="EMBL" id="KOO51074.1"/>
    </source>
</evidence>
<dbReference type="InterPro" id="IPR020846">
    <property type="entry name" value="MFS_dom"/>
</dbReference>
<comment type="caution">
    <text evidence="8">The sequence shown here is derived from an EMBL/GenBank/DDBJ whole genome shotgun (WGS) entry which is preliminary data.</text>
</comment>
<proteinExistence type="predicted"/>
<dbReference type="InterPro" id="IPR004638">
    <property type="entry name" value="EmrB-like"/>
</dbReference>
<sequence length="476" mass="51724">MFILTTSTQMEQVRNPKAMAFVLMFGAFIGLFSETALNMALTNIMEDFSILTATAQWLTTGYLLTLGILVPVSVLLIQWFTTKQLVVSSLIFSIIGTILAALAPNFTFLLIGRLVQAIGTGILLPLMMNVILLIFPIHKRGAVMGLMGLVITTAPAIGPTVAGVIVDTLDWTFIFWISLVLYAGLIGFGLKNIDNVSRITKPSIDVLSICLSTVGFGGLIYSLSSIAEKSFWSTQVYIPFFIGFIALFLFILRQLKMEQPMINLRVFKYPMFTLGTMLLFSGMLIVLATAILLPIFLKGTLLLSAALAGLVLLPGSLLNALLSPIVGKLFDQFGAKKFLPLGYLLTLTGSIIFAVTISADTPIWQIILANMVLFTGISMIIMPAQTNGLNQLPRNLYADGSAVMNTLQQIAGATGTALAITLMTSGQKSYIENFPDSSPTEFLSAGIKYTFYFITAISLIGFIFSLFVNQERAKES</sequence>
<evidence type="ECO:0000256" key="2">
    <source>
        <dbReference type="ARBA" id="ARBA00022448"/>
    </source>
</evidence>
<dbReference type="InterPro" id="IPR036259">
    <property type="entry name" value="MFS_trans_sf"/>
</dbReference>
<evidence type="ECO:0000256" key="6">
    <source>
        <dbReference type="ARBA" id="ARBA00023136"/>
    </source>
</evidence>
<dbReference type="Proteomes" id="UP000036867">
    <property type="component" value="Unassembled WGS sequence"/>
</dbReference>
<dbReference type="GO" id="GO:0022857">
    <property type="term" value="F:transmembrane transporter activity"/>
    <property type="evidence" value="ECO:0007669"/>
    <property type="project" value="InterPro"/>
</dbReference>
<comment type="subcellular location">
    <subcellularLocation>
        <location evidence="1">Cell membrane</location>
        <topology evidence="1">Multi-pass membrane protein</topology>
    </subcellularLocation>
</comment>
<reference evidence="9" key="1">
    <citation type="submission" date="2015-08" db="EMBL/GenBank/DDBJ databases">
        <title>Fjat-10028 dsm 16317.</title>
        <authorList>
            <person name="Liu B."/>
            <person name="Wang J."/>
            <person name="Zhu Y."/>
            <person name="Liu G."/>
            <person name="Chen Q."/>
            <person name="Chen Z."/>
            <person name="Lan J."/>
            <person name="Che J."/>
            <person name="Ge C."/>
            <person name="Shi H."/>
            <person name="Pan Z."/>
            <person name="Liu X."/>
        </authorList>
    </citation>
    <scope>NUCLEOTIDE SEQUENCE [LARGE SCALE GENOMIC DNA]</scope>
    <source>
        <strain evidence="9">DSM 16317</strain>
    </source>
</reference>
<dbReference type="PATRIC" id="fig|263475.3.peg.457"/>
<dbReference type="GeneID" id="301134651"/>
<protein>
    <submittedName>
        <fullName evidence="8">Multidrug MFS transporter</fullName>
    </submittedName>
</protein>
<evidence type="ECO:0000313" key="9">
    <source>
        <dbReference type="Proteomes" id="UP000036867"/>
    </source>
</evidence>
<dbReference type="EMBL" id="LILB01000001">
    <property type="protein sequence ID" value="KOO51074.1"/>
    <property type="molecule type" value="Genomic_DNA"/>
</dbReference>
<evidence type="ECO:0000256" key="3">
    <source>
        <dbReference type="ARBA" id="ARBA00022475"/>
    </source>
</evidence>
<dbReference type="PANTHER" id="PTHR42718:SF43">
    <property type="entry name" value="LINCOMYCIN RESISTANCE PROTEIN LMRB"/>
    <property type="match status" value="1"/>
</dbReference>
<dbReference type="PRINTS" id="PR01036">
    <property type="entry name" value="TCRTETB"/>
</dbReference>
<name>A0A0M0LJ52_9BACL</name>
<evidence type="ECO:0000256" key="1">
    <source>
        <dbReference type="ARBA" id="ARBA00004651"/>
    </source>
</evidence>
<dbReference type="SUPFAM" id="SSF103473">
    <property type="entry name" value="MFS general substrate transporter"/>
    <property type="match status" value="1"/>
</dbReference>
<dbReference type="Pfam" id="PF07690">
    <property type="entry name" value="MFS_1"/>
    <property type="match status" value="1"/>
</dbReference>
<dbReference type="NCBIfam" id="TIGR00711">
    <property type="entry name" value="efflux_EmrB"/>
    <property type="match status" value="1"/>
</dbReference>
<feature type="domain" description="Major facilitator superfamily (MFS) profile" evidence="7">
    <location>
        <begin position="19"/>
        <end position="473"/>
    </location>
</feature>
<evidence type="ECO:0000256" key="4">
    <source>
        <dbReference type="ARBA" id="ARBA00022692"/>
    </source>
</evidence>
<keyword evidence="4" id="KW-0812">Transmembrane</keyword>
<dbReference type="STRING" id="263475.AMD00_00750"/>
<keyword evidence="3" id="KW-1003">Cell membrane</keyword>
<dbReference type="InterPro" id="IPR011701">
    <property type="entry name" value="MFS"/>
</dbReference>
<dbReference type="PANTHER" id="PTHR42718">
    <property type="entry name" value="MAJOR FACILITATOR SUPERFAMILY MULTIDRUG TRANSPORTER MFSC"/>
    <property type="match status" value="1"/>
</dbReference>
<evidence type="ECO:0000256" key="5">
    <source>
        <dbReference type="ARBA" id="ARBA00022989"/>
    </source>
</evidence>
<dbReference type="PROSITE" id="PS50850">
    <property type="entry name" value="MFS"/>
    <property type="match status" value="1"/>
</dbReference>